<comment type="caution">
    <text evidence="1">The sequence shown here is derived from an EMBL/GenBank/DDBJ whole genome shotgun (WGS) entry which is preliminary data.</text>
</comment>
<sequence>MTLLWGGAAYAGCAPDAVELRGPSGVQRFSVEVADTEAKRSKGLMFVEKMPASAGMLFVYDQPKHAYFWMKNTLLPLDMVFADETGLVTAVHSNAVPQDETPIDGGEGVAVVLEINGGLAARMGIAPGSQLRSAALDQSLAVWPCSGG</sequence>
<evidence type="ECO:0000313" key="2">
    <source>
        <dbReference type="Proteomes" id="UP001157355"/>
    </source>
</evidence>
<dbReference type="Pfam" id="PF02643">
    <property type="entry name" value="DUF192"/>
    <property type="match status" value="1"/>
</dbReference>
<name>A0AA37UAP2_9RHOB</name>
<evidence type="ECO:0008006" key="3">
    <source>
        <dbReference type="Google" id="ProtNLM"/>
    </source>
</evidence>
<dbReference type="PANTHER" id="PTHR37953">
    <property type="entry name" value="UPF0127 PROTEIN MJ1496"/>
    <property type="match status" value="1"/>
</dbReference>
<dbReference type="EMBL" id="BSPP01000010">
    <property type="protein sequence ID" value="GLS88001.1"/>
    <property type="molecule type" value="Genomic_DNA"/>
</dbReference>
<dbReference type="Proteomes" id="UP001157355">
    <property type="component" value="Unassembled WGS sequence"/>
</dbReference>
<dbReference type="InterPro" id="IPR003795">
    <property type="entry name" value="DUF192"/>
</dbReference>
<dbReference type="Gene3D" id="2.60.120.1140">
    <property type="entry name" value="Protein of unknown function DUF192"/>
    <property type="match status" value="1"/>
</dbReference>
<protein>
    <recommendedName>
        <fullName evidence="3">DUF192 domain-containing protein</fullName>
    </recommendedName>
</protein>
<dbReference type="AlphaFoldDB" id="A0AA37UAP2"/>
<dbReference type="InterPro" id="IPR038695">
    <property type="entry name" value="Saro_0823-like_sf"/>
</dbReference>
<gene>
    <name evidence="1" type="ORF">GCM10010873_29750</name>
</gene>
<organism evidence="1 2">
    <name type="scientific">Cypionkella aquatica</name>
    <dbReference type="NCBI Taxonomy" id="1756042"/>
    <lineage>
        <taxon>Bacteria</taxon>
        <taxon>Pseudomonadati</taxon>
        <taxon>Pseudomonadota</taxon>
        <taxon>Alphaproteobacteria</taxon>
        <taxon>Rhodobacterales</taxon>
        <taxon>Paracoccaceae</taxon>
        <taxon>Cypionkella</taxon>
    </lineage>
</organism>
<dbReference type="RefSeq" id="WP_284326161.1">
    <property type="nucleotide sequence ID" value="NZ_BSPP01000010.1"/>
</dbReference>
<accession>A0AA37UAP2</accession>
<keyword evidence="2" id="KW-1185">Reference proteome</keyword>
<evidence type="ECO:0000313" key="1">
    <source>
        <dbReference type="EMBL" id="GLS88001.1"/>
    </source>
</evidence>
<reference evidence="1 2" key="1">
    <citation type="journal article" date="2014" name="Int. J. Syst. Evol. Microbiol.">
        <title>Complete genome sequence of Corynebacterium casei LMG S-19264T (=DSM 44701T), isolated from a smear-ripened cheese.</title>
        <authorList>
            <consortium name="US DOE Joint Genome Institute (JGI-PGF)"/>
            <person name="Walter F."/>
            <person name="Albersmeier A."/>
            <person name="Kalinowski J."/>
            <person name="Ruckert C."/>
        </authorList>
    </citation>
    <scope>NUCLEOTIDE SEQUENCE [LARGE SCALE GENOMIC DNA]</scope>
    <source>
        <strain evidence="1 2">NBRC 111766</strain>
    </source>
</reference>
<dbReference type="PANTHER" id="PTHR37953:SF1">
    <property type="entry name" value="UPF0127 PROTEIN MJ1496"/>
    <property type="match status" value="1"/>
</dbReference>
<proteinExistence type="predicted"/>